<keyword evidence="5" id="KW-0496">Mitochondrion</keyword>
<dbReference type="GO" id="GO:0003735">
    <property type="term" value="F:structural constituent of ribosome"/>
    <property type="evidence" value="ECO:0007669"/>
    <property type="project" value="InterPro"/>
</dbReference>
<dbReference type="InterPro" id="IPR036919">
    <property type="entry name" value="Ribo_uL30_ferredoxin-like_sf"/>
</dbReference>
<dbReference type="GO" id="GO:0015934">
    <property type="term" value="C:large ribosomal subunit"/>
    <property type="evidence" value="ECO:0007669"/>
    <property type="project" value="InterPro"/>
</dbReference>
<dbReference type="PANTHER" id="PTHR15892:SF2">
    <property type="entry name" value="LARGE RIBOSOMAL SUBUNIT PROTEIN UL30M"/>
    <property type="match status" value="1"/>
</dbReference>
<dbReference type="EMBL" id="GFXV01007691">
    <property type="protein sequence ID" value="MBW19496.1"/>
    <property type="molecule type" value="Transcribed_RNA"/>
</dbReference>
<accession>A0A2H8TZ04</accession>
<evidence type="ECO:0000256" key="2">
    <source>
        <dbReference type="ARBA" id="ARBA00007594"/>
    </source>
</evidence>
<dbReference type="FunFam" id="3.30.1390.20:FF:000005">
    <property type="entry name" value="39S ribosomal protein L30, mitochondrial"/>
    <property type="match status" value="1"/>
</dbReference>
<gene>
    <name evidence="10" type="primary">MRPL30_1</name>
</gene>
<comment type="similarity">
    <text evidence="2">Belongs to the universal ribosomal protein uL30 family.</text>
</comment>
<dbReference type="InterPro" id="IPR016082">
    <property type="entry name" value="Ribosomal_uL30_ferredoxin-like"/>
</dbReference>
<dbReference type="GO" id="GO:0006412">
    <property type="term" value="P:translation"/>
    <property type="evidence" value="ECO:0007669"/>
    <property type="project" value="InterPro"/>
</dbReference>
<evidence type="ECO:0000256" key="5">
    <source>
        <dbReference type="ARBA" id="ARBA00023128"/>
    </source>
</evidence>
<evidence type="ECO:0000256" key="7">
    <source>
        <dbReference type="ARBA" id="ARBA00035281"/>
    </source>
</evidence>
<comment type="subcellular location">
    <subcellularLocation>
        <location evidence="1">Mitochondrion</location>
    </subcellularLocation>
</comment>
<sequence>MSSLVKHSINNLNKIWCSNTMVVRSLKSWTGGKKYVGFTYYPREGEVDPPYTPTKLFMVQRVKRYLYNPYWQKKILTDMGLDHKGSDIAIVKNTPEMNARLWKVKHLIKITPIQTPDGLPEKEDYWGTHLDTEGVFRISKKLLPDIKRLEATKDFEKLDKRVDKDTVEKNCRNKWLNPWSTIV</sequence>
<protein>
    <recommendedName>
        <fullName evidence="7">Large ribosomal subunit protein uL30m</fullName>
    </recommendedName>
    <alternativeName>
        <fullName evidence="8">39S ribosomal protein L30, mitochondrial</fullName>
    </alternativeName>
</protein>
<proteinExistence type="inferred from homology"/>
<keyword evidence="4 10" id="KW-0689">Ribosomal protein</keyword>
<dbReference type="InterPro" id="IPR005996">
    <property type="entry name" value="Ribosomal_uL30_bac-type"/>
</dbReference>
<dbReference type="SUPFAM" id="SSF55129">
    <property type="entry name" value="Ribosomal protein L30p/L7e"/>
    <property type="match status" value="1"/>
</dbReference>
<evidence type="ECO:0000256" key="1">
    <source>
        <dbReference type="ARBA" id="ARBA00004173"/>
    </source>
</evidence>
<dbReference type="Pfam" id="PF00327">
    <property type="entry name" value="Ribosomal_L30"/>
    <property type="match status" value="1"/>
</dbReference>
<name>A0A2H8TZ04_9HEMI</name>
<evidence type="ECO:0000313" key="10">
    <source>
        <dbReference type="EMBL" id="MBW19496.1"/>
    </source>
</evidence>
<dbReference type="PANTHER" id="PTHR15892">
    <property type="entry name" value="MITOCHONDRIAL RIBOSOMAL PROTEIN L30"/>
    <property type="match status" value="1"/>
</dbReference>
<dbReference type="Gene3D" id="3.30.1390.20">
    <property type="entry name" value="Ribosomal protein L30, ferredoxin-like fold domain"/>
    <property type="match status" value="1"/>
</dbReference>
<dbReference type="GO" id="GO:0005743">
    <property type="term" value="C:mitochondrial inner membrane"/>
    <property type="evidence" value="ECO:0007669"/>
    <property type="project" value="UniProtKB-ARBA"/>
</dbReference>
<evidence type="ECO:0000256" key="8">
    <source>
        <dbReference type="ARBA" id="ARBA00035356"/>
    </source>
</evidence>
<organism evidence="10">
    <name type="scientific">Melanaphis sacchari</name>
    <dbReference type="NCBI Taxonomy" id="742174"/>
    <lineage>
        <taxon>Eukaryota</taxon>
        <taxon>Metazoa</taxon>
        <taxon>Ecdysozoa</taxon>
        <taxon>Arthropoda</taxon>
        <taxon>Hexapoda</taxon>
        <taxon>Insecta</taxon>
        <taxon>Pterygota</taxon>
        <taxon>Neoptera</taxon>
        <taxon>Paraneoptera</taxon>
        <taxon>Hemiptera</taxon>
        <taxon>Sternorrhyncha</taxon>
        <taxon>Aphidomorpha</taxon>
        <taxon>Aphidoidea</taxon>
        <taxon>Aphididae</taxon>
        <taxon>Aphidini</taxon>
        <taxon>Melanaphis</taxon>
    </lineage>
</organism>
<evidence type="ECO:0000256" key="3">
    <source>
        <dbReference type="ARBA" id="ARBA00022946"/>
    </source>
</evidence>
<dbReference type="OrthoDB" id="9973389at2759"/>
<evidence type="ECO:0000259" key="9">
    <source>
        <dbReference type="Pfam" id="PF00327"/>
    </source>
</evidence>
<keyword evidence="6" id="KW-0687">Ribonucleoprotein</keyword>
<reference evidence="10" key="1">
    <citation type="submission" date="2017-10" db="EMBL/GenBank/DDBJ databases">
        <title>Transcriptome Assembly of Sugarcane Aphid Adults.</title>
        <authorList>
            <person name="Scully E.D."/>
            <person name="Palmer N.A."/>
            <person name="Geib S.M."/>
            <person name="Sarath G."/>
            <person name="Sattler S.E."/>
        </authorList>
    </citation>
    <scope>NUCLEOTIDE SEQUENCE</scope>
    <source>
        <tissue evidence="10">Whole body</tissue>
    </source>
</reference>
<feature type="domain" description="Large ribosomal subunit protein uL30-like ferredoxin-like fold" evidence="9">
    <location>
        <begin position="59"/>
        <end position="108"/>
    </location>
</feature>
<evidence type="ECO:0000256" key="6">
    <source>
        <dbReference type="ARBA" id="ARBA00023274"/>
    </source>
</evidence>
<evidence type="ECO:0000256" key="4">
    <source>
        <dbReference type="ARBA" id="ARBA00022980"/>
    </source>
</evidence>
<dbReference type="AlphaFoldDB" id="A0A2H8TZ04"/>
<keyword evidence="3" id="KW-0809">Transit peptide</keyword>